<evidence type="ECO:0000313" key="5">
    <source>
        <dbReference type="EMBL" id="GMM46731.1"/>
    </source>
</evidence>
<keyword evidence="4" id="KW-0175">Coiled coil</keyword>
<dbReference type="Gene3D" id="6.10.250.3450">
    <property type="match status" value="1"/>
</dbReference>
<dbReference type="GO" id="GO:0030687">
    <property type="term" value="C:preribosome, large subunit precursor"/>
    <property type="evidence" value="ECO:0007669"/>
    <property type="project" value="UniProtKB-ARBA"/>
</dbReference>
<evidence type="ECO:0000256" key="4">
    <source>
        <dbReference type="SAM" id="Coils"/>
    </source>
</evidence>
<evidence type="ECO:0000256" key="2">
    <source>
        <dbReference type="ARBA" id="ARBA00022980"/>
    </source>
</evidence>
<sequence length="120" mass="13691">MAGLKAFELRTKSKDQLEEQLVDLKKELANLKVQKLTKQFVPKIKTVRKDIARVLTVINAQQRASVRALYAGKKYVPKELRAKKTRALRRALTTEQKSLKTERARKAAIAYPVKTFALKA</sequence>
<dbReference type="PANTHER" id="PTHR45722">
    <property type="entry name" value="60S RIBOSOMAL PROTEIN L35"/>
    <property type="match status" value="1"/>
</dbReference>
<accession>A0AAV5R638</accession>
<dbReference type="InterPro" id="IPR036049">
    <property type="entry name" value="Ribosomal_uL29_sf"/>
</dbReference>
<keyword evidence="3" id="KW-0687">Ribonucleoprotein</keyword>
<dbReference type="Pfam" id="PF00831">
    <property type="entry name" value="Ribosomal_L29"/>
    <property type="match status" value="1"/>
</dbReference>
<evidence type="ECO:0000256" key="3">
    <source>
        <dbReference type="ARBA" id="ARBA00023274"/>
    </source>
</evidence>
<dbReference type="InterPro" id="IPR001854">
    <property type="entry name" value="Ribosomal_uL29"/>
</dbReference>
<organism evidence="5 6">
    <name type="scientific">Pichia kluyveri</name>
    <name type="common">Yeast</name>
    <dbReference type="NCBI Taxonomy" id="36015"/>
    <lineage>
        <taxon>Eukaryota</taxon>
        <taxon>Fungi</taxon>
        <taxon>Dikarya</taxon>
        <taxon>Ascomycota</taxon>
        <taxon>Saccharomycotina</taxon>
        <taxon>Pichiomycetes</taxon>
        <taxon>Pichiales</taxon>
        <taxon>Pichiaceae</taxon>
        <taxon>Pichia</taxon>
    </lineage>
</organism>
<dbReference type="InterPro" id="IPR045059">
    <property type="entry name" value="Ribosomal_uL29_euk"/>
</dbReference>
<dbReference type="Gene3D" id="1.10.287.310">
    <property type="match status" value="1"/>
</dbReference>
<dbReference type="FunFam" id="6.10.250.3450:FF:000001">
    <property type="entry name" value="60S ribosomal protein L35"/>
    <property type="match status" value="1"/>
</dbReference>
<dbReference type="EMBL" id="BTGB01000004">
    <property type="protein sequence ID" value="GMM46731.1"/>
    <property type="molecule type" value="Genomic_DNA"/>
</dbReference>
<proteinExistence type="inferred from homology"/>
<feature type="coiled-coil region" evidence="4">
    <location>
        <begin position="7"/>
        <end position="34"/>
    </location>
</feature>
<dbReference type="SUPFAM" id="SSF46561">
    <property type="entry name" value="Ribosomal protein L29 (L29p)"/>
    <property type="match status" value="1"/>
</dbReference>
<keyword evidence="6" id="KW-1185">Reference proteome</keyword>
<gene>
    <name evidence="5" type="ORF">DAPK24_033060</name>
</gene>
<dbReference type="GO" id="GO:0003729">
    <property type="term" value="F:mRNA binding"/>
    <property type="evidence" value="ECO:0007669"/>
    <property type="project" value="TreeGrafter"/>
</dbReference>
<dbReference type="NCBIfam" id="TIGR00012">
    <property type="entry name" value="L29"/>
    <property type="match status" value="1"/>
</dbReference>
<dbReference type="GO" id="GO:0002181">
    <property type="term" value="P:cytoplasmic translation"/>
    <property type="evidence" value="ECO:0007669"/>
    <property type="project" value="UniProtKB-ARBA"/>
</dbReference>
<dbReference type="GO" id="GO:0022625">
    <property type="term" value="C:cytosolic large ribosomal subunit"/>
    <property type="evidence" value="ECO:0007669"/>
    <property type="project" value="InterPro"/>
</dbReference>
<dbReference type="GO" id="GO:0003735">
    <property type="term" value="F:structural constituent of ribosome"/>
    <property type="evidence" value="ECO:0007669"/>
    <property type="project" value="InterPro"/>
</dbReference>
<dbReference type="GO" id="GO:0000463">
    <property type="term" value="P:maturation of LSU-rRNA from tricistronic rRNA transcript (SSU-rRNA, 5.8S rRNA, LSU-rRNA)"/>
    <property type="evidence" value="ECO:0007669"/>
    <property type="project" value="InterPro"/>
</dbReference>
<evidence type="ECO:0000313" key="6">
    <source>
        <dbReference type="Proteomes" id="UP001378960"/>
    </source>
</evidence>
<dbReference type="FunFam" id="1.10.287.310:FF:000002">
    <property type="entry name" value="60S ribosomal protein L35"/>
    <property type="match status" value="1"/>
</dbReference>
<dbReference type="Proteomes" id="UP001378960">
    <property type="component" value="Unassembled WGS sequence"/>
</dbReference>
<protein>
    <submittedName>
        <fullName evidence="5">Ribosomal 60S subunit protein L35B</fullName>
    </submittedName>
</protein>
<comment type="caution">
    <text evidence="5">The sequence shown here is derived from an EMBL/GenBank/DDBJ whole genome shotgun (WGS) entry which is preliminary data.</text>
</comment>
<dbReference type="PANTHER" id="PTHR45722:SF2">
    <property type="entry name" value="LARGE RIBOSOMAL SUBUNIT PROTEIN UL29-RELATED"/>
    <property type="match status" value="1"/>
</dbReference>
<dbReference type="AlphaFoldDB" id="A0AAV5R638"/>
<name>A0AAV5R638_PICKL</name>
<dbReference type="HAMAP" id="MF_00374">
    <property type="entry name" value="Ribosomal_uL29"/>
    <property type="match status" value="1"/>
</dbReference>
<comment type="similarity">
    <text evidence="1">Belongs to the universal ribosomal protein uL29 family.</text>
</comment>
<dbReference type="CDD" id="cd00427">
    <property type="entry name" value="Ribosomal_L29_HIP"/>
    <property type="match status" value="1"/>
</dbReference>
<keyword evidence="2" id="KW-0689">Ribosomal protein</keyword>
<reference evidence="5 6" key="1">
    <citation type="journal article" date="2023" name="Elife">
        <title>Identification of key yeast species and microbe-microbe interactions impacting larval growth of Drosophila in the wild.</title>
        <authorList>
            <person name="Mure A."/>
            <person name="Sugiura Y."/>
            <person name="Maeda R."/>
            <person name="Honda K."/>
            <person name="Sakurai N."/>
            <person name="Takahashi Y."/>
            <person name="Watada M."/>
            <person name="Katoh T."/>
            <person name="Gotoh A."/>
            <person name="Gotoh Y."/>
            <person name="Taniguchi I."/>
            <person name="Nakamura K."/>
            <person name="Hayashi T."/>
            <person name="Katayama T."/>
            <person name="Uemura T."/>
            <person name="Hattori Y."/>
        </authorList>
    </citation>
    <scope>NUCLEOTIDE SEQUENCE [LARGE SCALE GENOMIC DNA]</scope>
    <source>
        <strain evidence="5 6">PK-24</strain>
    </source>
</reference>
<evidence type="ECO:0000256" key="1">
    <source>
        <dbReference type="ARBA" id="ARBA00009254"/>
    </source>
</evidence>